<protein>
    <submittedName>
        <fullName evidence="1">Uncharacterized protein</fullName>
    </submittedName>
</protein>
<keyword evidence="2" id="KW-1185">Reference proteome</keyword>
<dbReference type="AlphaFoldDB" id="A0A0D3HT55"/>
<dbReference type="EnsemblPlants" id="OBART12G08040.1">
    <property type="protein sequence ID" value="OBART12G08040.1"/>
    <property type="gene ID" value="OBART12G08040"/>
</dbReference>
<evidence type="ECO:0000313" key="2">
    <source>
        <dbReference type="Proteomes" id="UP000026960"/>
    </source>
</evidence>
<dbReference type="PaxDb" id="65489-OBART12G08040.1"/>
<dbReference type="Gramene" id="OBART12G08040.1">
    <property type="protein sequence ID" value="OBART12G08040.1"/>
    <property type="gene ID" value="OBART12G08040"/>
</dbReference>
<reference evidence="1" key="1">
    <citation type="journal article" date="2009" name="Rice">
        <title>De Novo Next Generation Sequencing of Plant Genomes.</title>
        <authorList>
            <person name="Rounsley S."/>
            <person name="Marri P.R."/>
            <person name="Yu Y."/>
            <person name="He R."/>
            <person name="Sisneros N."/>
            <person name="Goicoechea J.L."/>
            <person name="Lee S.J."/>
            <person name="Angelova A."/>
            <person name="Kudrna D."/>
            <person name="Luo M."/>
            <person name="Affourtit J."/>
            <person name="Desany B."/>
            <person name="Knight J."/>
            <person name="Niazi F."/>
            <person name="Egholm M."/>
            <person name="Wing R.A."/>
        </authorList>
    </citation>
    <scope>NUCLEOTIDE SEQUENCE [LARGE SCALE GENOMIC DNA]</scope>
    <source>
        <strain evidence="1">cv. IRGC 105608</strain>
    </source>
</reference>
<reference evidence="1" key="2">
    <citation type="submission" date="2015-03" db="UniProtKB">
        <authorList>
            <consortium name="EnsemblPlants"/>
        </authorList>
    </citation>
    <scope>IDENTIFICATION</scope>
</reference>
<organism evidence="1">
    <name type="scientific">Oryza barthii</name>
    <dbReference type="NCBI Taxonomy" id="65489"/>
    <lineage>
        <taxon>Eukaryota</taxon>
        <taxon>Viridiplantae</taxon>
        <taxon>Streptophyta</taxon>
        <taxon>Embryophyta</taxon>
        <taxon>Tracheophyta</taxon>
        <taxon>Spermatophyta</taxon>
        <taxon>Magnoliopsida</taxon>
        <taxon>Liliopsida</taxon>
        <taxon>Poales</taxon>
        <taxon>Poaceae</taxon>
        <taxon>BOP clade</taxon>
        <taxon>Oryzoideae</taxon>
        <taxon>Oryzeae</taxon>
        <taxon>Oryzinae</taxon>
        <taxon>Oryza</taxon>
    </lineage>
</organism>
<name>A0A0D3HT55_9ORYZ</name>
<dbReference type="HOGENOM" id="CLU_1672045_0_0_1"/>
<accession>A0A0D3HT55</accession>
<sequence>MATAMGGAVGGLDGDGDRGRGELLLLLLLPISRGLVLQRSRRRLVAAGRDELLPLPLPRAWRRLGAAGRDGLVLAARSRKRTTCHSESGFDKMPPPTIQRIKCHSNRLLSGYFVTLEDFKTKIPLDVDKEEEGGAGKVEIDGTHASRRRAWGVGCDGRTGRGRR</sequence>
<evidence type="ECO:0000313" key="1">
    <source>
        <dbReference type="EnsemblPlants" id="OBART12G08040.1"/>
    </source>
</evidence>
<proteinExistence type="predicted"/>
<dbReference type="Proteomes" id="UP000026960">
    <property type="component" value="Chromosome 12"/>
</dbReference>